<dbReference type="STRING" id="44010.AWC00_10660"/>
<organism evidence="3 4">
    <name type="scientific">Mycobacterium conspicuum</name>
    <dbReference type="NCBI Taxonomy" id="44010"/>
    <lineage>
        <taxon>Bacteria</taxon>
        <taxon>Bacillati</taxon>
        <taxon>Actinomycetota</taxon>
        <taxon>Actinomycetes</taxon>
        <taxon>Mycobacteriales</taxon>
        <taxon>Mycobacteriaceae</taxon>
        <taxon>Mycobacterium</taxon>
    </lineage>
</organism>
<dbReference type="Pfam" id="PF26035">
    <property type="entry name" value="DUF8010"/>
    <property type="match status" value="1"/>
</dbReference>
<accession>A0A1X1TEX5</accession>
<dbReference type="OrthoDB" id="5178111at2"/>
<dbReference type="Proteomes" id="UP000467385">
    <property type="component" value="Chromosome"/>
</dbReference>
<dbReference type="Pfam" id="PF26572">
    <property type="entry name" value="DUF8185"/>
    <property type="match status" value="1"/>
</dbReference>
<feature type="domain" description="DUF8010" evidence="1">
    <location>
        <begin position="23"/>
        <end position="114"/>
    </location>
</feature>
<dbReference type="RefSeq" id="WP_085232622.1">
    <property type="nucleotide sequence ID" value="NZ_AP022613.1"/>
</dbReference>
<dbReference type="EMBL" id="AP022613">
    <property type="protein sequence ID" value="BBZ40595.1"/>
    <property type="molecule type" value="Genomic_DNA"/>
</dbReference>
<dbReference type="InterPro" id="IPR016601">
    <property type="entry name" value="UCP012637"/>
</dbReference>
<gene>
    <name evidence="3" type="ORF">MCNS_36580</name>
</gene>
<evidence type="ECO:0000313" key="3">
    <source>
        <dbReference type="EMBL" id="BBZ40595.1"/>
    </source>
</evidence>
<dbReference type="PIRSF" id="PIRSF012637">
    <property type="entry name" value="UCP012637"/>
    <property type="match status" value="1"/>
</dbReference>
<sequence length="229" mass="24366">MAQGLAGQAGGTAERGLWLGPESRAAHRADLATFVDNAIRLDDAAVIRLRARSAGLLTAWVATGFEVLASRVVAGKLRPDDLSVGANELARGLSAMDASGYVDPGFAMDSAWRGALPPESGFTHLDDVPAPVLLDLAQQGARLAKEHSSSHGPPVSLLDQEVIQVSSNEVSVGLPMRCVFALTAMGFLPQSPEDADEIIRVRITPAWLRIDARFGSVYRRRGHPALVLR</sequence>
<dbReference type="AlphaFoldDB" id="A0A1X1TEX5"/>
<feature type="domain" description="DUF8185" evidence="2">
    <location>
        <begin position="117"/>
        <end position="223"/>
    </location>
</feature>
<evidence type="ECO:0000313" key="4">
    <source>
        <dbReference type="Proteomes" id="UP000467385"/>
    </source>
</evidence>
<evidence type="ECO:0000259" key="1">
    <source>
        <dbReference type="Pfam" id="PF26035"/>
    </source>
</evidence>
<name>A0A1X1TEX5_9MYCO</name>
<dbReference type="InterPro" id="IPR058498">
    <property type="entry name" value="DUF8185"/>
</dbReference>
<keyword evidence="4" id="KW-1185">Reference proteome</keyword>
<proteinExistence type="predicted"/>
<protein>
    <submittedName>
        <fullName evidence="3">Uncharacterized protein</fullName>
    </submittedName>
</protein>
<dbReference type="InterPro" id="IPR058323">
    <property type="entry name" value="DUF8010"/>
</dbReference>
<evidence type="ECO:0000259" key="2">
    <source>
        <dbReference type="Pfam" id="PF26572"/>
    </source>
</evidence>
<reference evidence="3 4" key="1">
    <citation type="journal article" date="2019" name="Emerg. Microbes Infect.">
        <title>Comprehensive subspecies identification of 175 nontuberculous mycobacteria species based on 7547 genomic profiles.</title>
        <authorList>
            <person name="Matsumoto Y."/>
            <person name="Kinjo T."/>
            <person name="Motooka D."/>
            <person name="Nabeya D."/>
            <person name="Jung N."/>
            <person name="Uechi K."/>
            <person name="Horii T."/>
            <person name="Iida T."/>
            <person name="Fujita J."/>
            <person name="Nakamura S."/>
        </authorList>
    </citation>
    <scope>NUCLEOTIDE SEQUENCE [LARGE SCALE GENOMIC DNA]</scope>
    <source>
        <strain evidence="3 4">JCM 14738</strain>
    </source>
</reference>